<dbReference type="SUPFAM" id="SSF52172">
    <property type="entry name" value="CheY-like"/>
    <property type="match status" value="1"/>
</dbReference>
<dbReference type="AlphaFoldDB" id="A0A4D6HQE0"/>
<proteinExistence type="predicted"/>
<dbReference type="GeneID" id="39852602"/>
<dbReference type="Pfam" id="PF00072">
    <property type="entry name" value="Response_reg"/>
    <property type="match status" value="1"/>
</dbReference>
<gene>
    <name evidence="3" type="ORF">DV706_15140</name>
</gene>
<organism evidence="3 4">
    <name type="scientific">Natronorubrum bangense</name>
    <dbReference type="NCBI Taxonomy" id="61858"/>
    <lineage>
        <taxon>Archaea</taxon>
        <taxon>Methanobacteriati</taxon>
        <taxon>Methanobacteriota</taxon>
        <taxon>Stenosarchaea group</taxon>
        <taxon>Halobacteria</taxon>
        <taxon>Halobacteriales</taxon>
        <taxon>Natrialbaceae</taxon>
        <taxon>Natronorubrum</taxon>
    </lineage>
</organism>
<protein>
    <submittedName>
        <fullName evidence="3">Response regulator</fullName>
    </submittedName>
</protein>
<dbReference type="PROSITE" id="PS50110">
    <property type="entry name" value="RESPONSE_REGULATORY"/>
    <property type="match status" value="1"/>
</dbReference>
<evidence type="ECO:0000313" key="4">
    <source>
        <dbReference type="Proteomes" id="UP000296822"/>
    </source>
</evidence>
<dbReference type="Gene3D" id="3.40.50.2300">
    <property type="match status" value="1"/>
</dbReference>
<dbReference type="InterPro" id="IPR001789">
    <property type="entry name" value="Sig_transdc_resp-reg_receiver"/>
</dbReference>
<dbReference type="SMART" id="SM00448">
    <property type="entry name" value="REC"/>
    <property type="match status" value="1"/>
</dbReference>
<dbReference type="GO" id="GO:0000160">
    <property type="term" value="P:phosphorelay signal transduction system"/>
    <property type="evidence" value="ECO:0007669"/>
    <property type="project" value="InterPro"/>
</dbReference>
<dbReference type="RefSeq" id="WP_006067610.1">
    <property type="nucleotide sequence ID" value="NZ_CP031305.1"/>
</dbReference>
<dbReference type="PANTHER" id="PTHR44520:SF2">
    <property type="entry name" value="RESPONSE REGULATOR RCP1"/>
    <property type="match status" value="1"/>
</dbReference>
<dbReference type="EMBL" id="CP031305">
    <property type="protein sequence ID" value="QCC55685.1"/>
    <property type="molecule type" value="Genomic_DNA"/>
</dbReference>
<dbReference type="CDD" id="cd17557">
    <property type="entry name" value="REC_Rcp-like"/>
    <property type="match status" value="1"/>
</dbReference>
<dbReference type="Proteomes" id="UP000296822">
    <property type="component" value="Chromosome"/>
</dbReference>
<evidence type="ECO:0000313" key="3">
    <source>
        <dbReference type="EMBL" id="QCC55685.1"/>
    </source>
</evidence>
<accession>A0A4D6HQE0</accession>
<name>A0A4D6HQE0_9EURY</name>
<feature type="domain" description="Response regulatory" evidence="2">
    <location>
        <begin position="10"/>
        <end position="135"/>
    </location>
</feature>
<sequence length="149" mass="16496">MTTPLENPTELLLVADDTGEIQLIRDAFEQLSIETRIHVTTGGDDALELLSRRHDRESASLPDLILLYLDLPRMDGFEFLETIQDDLKLRLVPVLVVTSSDATTDILESYELAANACLTRPTAPDEYAALAEAIVGFWFEQAALPPITP</sequence>
<evidence type="ECO:0000259" key="2">
    <source>
        <dbReference type="PROSITE" id="PS50110"/>
    </source>
</evidence>
<dbReference type="KEGG" id="nbg:DV706_15140"/>
<dbReference type="PANTHER" id="PTHR44520">
    <property type="entry name" value="RESPONSE REGULATOR RCP1-RELATED"/>
    <property type="match status" value="1"/>
</dbReference>
<evidence type="ECO:0000256" key="1">
    <source>
        <dbReference type="PROSITE-ProRule" id="PRU00169"/>
    </source>
</evidence>
<dbReference type="InterPro" id="IPR052893">
    <property type="entry name" value="TCS_response_regulator"/>
</dbReference>
<dbReference type="InterPro" id="IPR011006">
    <property type="entry name" value="CheY-like_superfamily"/>
</dbReference>
<comment type="caution">
    <text evidence="1">Lacks conserved residue(s) required for the propagation of feature annotation.</text>
</comment>
<reference evidence="3 4" key="1">
    <citation type="journal article" date="2019" name="Nat. Commun.">
        <title>A new type of DNA phosphorothioation-based antiviral system in archaea.</title>
        <authorList>
            <person name="Xiong L."/>
            <person name="Liu S."/>
            <person name="Chen S."/>
            <person name="Xiao Y."/>
            <person name="Zhu B."/>
            <person name="Gao Y."/>
            <person name="Zhang Y."/>
            <person name="Chen B."/>
            <person name="Luo J."/>
            <person name="Deng Z."/>
            <person name="Chen X."/>
            <person name="Wang L."/>
            <person name="Chen S."/>
        </authorList>
    </citation>
    <scope>NUCLEOTIDE SEQUENCE [LARGE SCALE GENOMIC DNA]</scope>
    <source>
        <strain evidence="3 4">JCM 10635</strain>
    </source>
</reference>